<keyword evidence="4" id="KW-0646">Protease inhibitor</keyword>
<reference evidence="9 10" key="1">
    <citation type="journal article" date="2016" name="Front. Microbiol.">
        <title>Comparative Genomics Analysis of Streptomyces Species Reveals Their Adaptation to the Marine Environment and Their Diversity at the Genomic Level.</title>
        <authorList>
            <person name="Tian X."/>
            <person name="Zhang Z."/>
            <person name="Yang T."/>
            <person name="Chen M."/>
            <person name="Li J."/>
            <person name="Chen F."/>
            <person name="Yang J."/>
            <person name="Li W."/>
            <person name="Zhang B."/>
            <person name="Zhang Z."/>
            <person name="Wu J."/>
            <person name="Zhang C."/>
            <person name="Long L."/>
            <person name="Xiao J."/>
        </authorList>
    </citation>
    <scope>NUCLEOTIDE SEQUENCE [LARGE SCALE GENOMIC DNA]</scope>
    <source>
        <strain evidence="9 10">SCSIO M10372</strain>
    </source>
</reference>
<accession>A0A1E7LWP9</accession>
<feature type="signal peptide" evidence="7">
    <location>
        <begin position="1"/>
        <end position="20"/>
    </location>
</feature>
<dbReference type="Gene3D" id="3.30.350.10">
    <property type="entry name" value="Subtilisin inhibitor-like"/>
    <property type="match status" value="2"/>
</dbReference>
<dbReference type="GO" id="GO:0004867">
    <property type="term" value="F:serine-type endopeptidase inhibitor activity"/>
    <property type="evidence" value="ECO:0007669"/>
    <property type="project" value="UniProtKB-KW"/>
</dbReference>
<evidence type="ECO:0000313" key="10">
    <source>
        <dbReference type="Proteomes" id="UP000175971"/>
    </source>
</evidence>
<dbReference type="Proteomes" id="UP000175971">
    <property type="component" value="Unassembled WGS sequence"/>
</dbReference>
<dbReference type="SUPFAM" id="SSF55399">
    <property type="entry name" value="Subtilisin inhibitor"/>
    <property type="match status" value="2"/>
</dbReference>
<protein>
    <recommendedName>
        <fullName evidence="8">Subtilisin inhibitor domain-containing protein</fullName>
    </recommendedName>
</protein>
<evidence type="ECO:0000256" key="1">
    <source>
        <dbReference type="ARBA" id="ARBA00004613"/>
    </source>
</evidence>
<proteinExistence type="inferred from homology"/>
<dbReference type="OrthoDB" id="3427327at2"/>
<comment type="caution">
    <text evidence="9">The sequence shown here is derived from an EMBL/GenBank/DDBJ whole genome shotgun (WGS) entry which is preliminary data.</text>
</comment>
<dbReference type="InterPro" id="IPR020054">
    <property type="entry name" value="Prot_inh_SSI_I16_CS"/>
</dbReference>
<gene>
    <name evidence="9" type="ORF">AN221_10185</name>
</gene>
<dbReference type="Pfam" id="PF00720">
    <property type="entry name" value="SSI"/>
    <property type="match status" value="1"/>
</dbReference>
<evidence type="ECO:0000256" key="4">
    <source>
        <dbReference type="ARBA" id="ARBA00022690"/>
    </source>
</evidence>
<evidence type="ECO:0000256" key="7">
    <source>
        <dbReference type="SAM" id="SignalP"/>
    </source>
</evidence>
<comment type="subcellular location">
    <subcellularLocation>
        <location evidence="1">Secreted</location>
    </subcellularLocation>
</comment>
<evidence type="ECO:0000256" key="2">
    <source>
        <dbReference type="ARBA" id="ARBA00010472"/>
    </source>
</evidence>
<feature type="domain" description="Subtilisin inhibitor" evidence="8">
    <location>
        <begin position="124"/>
        <end position="205"/>
    </location>
</feature>
<dbReference type="InterPro" id="IPR036819">
    <property type="entry name" value="Subtilisin_inhibitor-like_sf"/>
</dbReference>
<comment type="similarity">
    <text evidence="2">Belongs to the protease inhibitor I16 (SSI) family.</text>
</comment>
<sequence length="229" mass="22976">MLRRLALTAVVTLAAVSVTAPGASALAGASGQVPSALPTSGPLSAVQPALGPLPVPLPPLPSFLGGGSGGGGTVDEPAARTRLTVTVERSGVAGADGTFELTCGPTGGTHPERQGACDRLPGLTVTVERSGVAGADGTFELTCGPTGGTHPERQGACDRLAEVGGTRAGQDLFRPAPEGTMCTMIYGGDASARIVGTWEGRRVDTTVTRGDGCEIARWNNLVPVLPDLR</sequence>
<keyword evidence="7" id="KW-0732">Signal</keyword>
<dbReference type="InterPro" id="IPR023549">
    <property type="entry name" value="Subtilisin_inhibitor"/>
</dbReference>
<keyword evidence="6" id="KW-1015">Disulfide bond</keyword>
<keyword evidence="3" id="KW-0964">Secreted</keyword>
<organism evidence="9 10">
    <name type="scientific">Streptomyces nanshensis</name>
    <dbReference type="NCBI Taxonomy" id="518642"/>
    <lineage>
        <taxon>Bacteria</taxon>
        <taxon>Bacillati</taxon>
        <taxon>Actinomycetota</taxon>
        <taxon>Actinomycetes</taxon>
        <taxon>Kitasatosporales</taxon>
        <taxon>Streptomycetaceae</taxon>
        <taxon>Streptomyces</taxon>
    </lineage>
</organism>
<dbReference type="PATRIC" id="fig|518642.7.peg.9150"/>
<name>A0A1E7LWP9_9ACTN</name>
<dbReference type="EMBL" id="LJGZ01000021">
    <property type="protein sequence ID" value="OEV20604.1"/>
    <property type="molecule type" value="Genomic_DNA"/>
</dbReference>
<dbReference type="GO" id="GO:0005576">
    <property type="term" value="C:extracellular region"/>
    <property type="evidence" value="ECO:0007669"/>
    <property type="project" value="UniProtKB-SubCell"/>
</dbReference>
<dbReference type="AlphaFoldDB" id="A0A1E7LWP9"/>
<evidence type="ECO:0000313" key="9">
    <source>
        <dbReference type="EMBL" id="OEV20604.1"/>
    </source>
</evidence>
<feature type="chain" id="PRO_5038836522" description="Subtilisin inhibitor domain-containing protein" evidence="7">
    <location>
        <begin position="21"/>
        <end position="229"/>
    </location>
</feature>
<keyword evidence="5" id="KW-0722">Serine protease inhibitor</keyword>
<evidence type="ECO:0000256" key="3">
    <source>
        <dbReference type="ARBA" id="ARBA00022525"/>
    </source>
</evidence>
<evidence type="ECO:0000259" key="8">
    <source>
        <dbReference type="Pfam" id="PF00720"/>
    </source>
</evidence>
<dbReference type="PROSITE" id="PS00999">
    <property type="entry name" value="SSI"/>
    <property type="match status" value="1"/>
</dbReference>
<evidence type="ECO:0000256" key="6">
    <source>
        <dbReference type="ARBA" id="ARBA00023157"/>
    </source>
</evidence>
<keyword evidence="10" id="KW-1185">Reference proteome</keyword>
<evidence type="ECO:0000256" key="5">
    <source>
        <dbReference type="ARBA" id="ARBA00022900"/>
    </source>
</evidence>
<dbReference type="RefSeq" id="WP_070200700.1">
    <property type="nucleotide sequence ID" value="NZ_LJGZ01000021.1"/>
</dbReference>